<dbReference type="OrthoDB" id="2966751at2759"/>
<dbReference type="AlphaFoldDB" id="A8N978"/>
<accession>A8N978</accession>
<evidence type="ECO:0000313" key="3">
    <source>
        <dbReference type="EMBL" id="EAU90569.1"/>
    </source>
</evidence>
<dbReference type="EMBL" id="AACS02000007">
    <property type="protein sequence ID" value="EAU90569.1"/>
    <property type="molecule type" value="Genomic_DNA"/>
</dbReference>
<evidence type="ECO:0000256" key="1">
    <source>
        <dbReference type="SAM" id="MobiDB-lite"/>
    </source>
</evidence>
<dbReference type="Proteomes" id="UP000001861">
    <property type="component" value="Unassembled WGS sequence"/>
</dbReference>
<dbReference type="eggNOG" id="ENOG502SUKH">
    <property type="taxonomic scope" value="Eukaryota"/>
</dbReference>
<keyword evidence="4" id="KW-1185">Reference proteome</keyword>
<proteinExistence type="predicted"/>
<organism evidence="3 4">
    <name type="scientific">Coprinopsis cinerea (strain Okayama-7 / 130 / ATCC MYA-4618 / FGSC 9003)</name>
    <name type="common">Inky cap fungus</name>
    <name type="synonym">Hormographiella aspergillata</name>
    <dbReference type="NCBI Taxonomy" id="240176"/>
    <lineage>
        <taxon>Eukaryota</taxon>
        <taxon>Fungi</taxon>
        <taxon>Dikarya</taxon>
        <taxon>Basidiomycota</taxon>
        <taxon>Agaricomycotina</taxon>
        <taxon>Agaricomycetes</taxon>
        <taxon>Agaricomycetidae</taxon>
        <taxon>Agaricales</taxon>
        <taxon>Agaricineae</taxon>
        <taxon>Psathyrellaceae</taxon>
        <taxon>Coprinopsis</taxon>
    </lineage>
</organism>
<feature type="compositionally biased region" description="Basic and acidic residues" evidence="1">
    <location>
        <begin position="351"/>
        <end position="362"/>
    </location>
</feature>
<evidence type="ECO:0000313" key="2">
    <source>
        <dbReference type="EMBL" id="EAU89533.1"/>
    </source>
</evidence>
<name>A8N978_COPC7</name>
<protein>
    <submittedName>
        <fullName evidence="3">Uncharacterized protein</fullName>
    </submittedName>
</protein>
<gene>
    <name evidence="3" type="ORF">CC1G_00953</name>
    <name evidence="2" type="ORF">CC1G_02422</name>
</gene>
<dbReference type="InParanoid" id="A8N978"/>
<evidence type="ECO:0000313" key="4">
    <source>
        <dbReference type="Proteomes" id="UP000001861"/>
    </source>
</evidence>
<feature type="compositionally biased region" description="Pro residues" evidence="1">
    <location>
        <begin position="266"/>
        <end position="283"/>
    </location>
</feature>
<feature type="compositionally biased region" description="Polar residues" evidence="1">
    <location>
        <begin position="242"/>
        <end position="261"/>
    </location>
</feature>
<dbReference type="KEGG" id="cci:CC1G_00953"/>
<feature type="region of interest" description="Disordered" evidence="1">
    <location>
        <begin position="218"/>
        <end position="237"/>
    </location>
</feature>
<dbReference type="GeneID" id="6007878"/>
<reference evidence="3" key="1">
    <citation type="submission" date="2003-07" db="EMBL/GenBank/DDBJ databases">
        <authorList>
            <person name="Birren B."/>
            <person name="Nusbaum C."/>
            <person name="Abebe A."/>
            <person name="Abouelleil A."/>
            <person name="Adekoya E."/>
            <person name="Ait-zahra M."/>
            <person name="Allen N."/>
            <person name="Allen T."/>
            <person name="An P."/>
            <person name="Anderson M."/>
            <person name="Anderson S."/>
            <person name="Arachchi H."/>
            <person name="Armbruster J."/>
            <person name="Bachantsang P."/>
            <person name="Baldwin J."/>
            <person name="Barry A."/>
            <person name="Bayul T."/>
            <person name="Blitshsteyn B."/>
            <person name="Bloom T."/>
            <person name="Blye J."/>
            <person name="Boguslavskiy L."/>
            <person name="Borowsky M."/>
            <person name="Boukhgalter B."/>
            <person name="Brunache A."/>
            <person name="Butler J."/>
            <person name="Calixte N."/>
            <person name="Calvo S."/>
            <person name="Camarata J."/>
            <person name="Campo K."/>
            <person name="Chang J."/>
            <person name="Cheshatsang Y."/>
            <person name="Citroen M."/>
            <person name="Collymore A."/>
            <person name="Considine T."/>
            <person name="Cook A."/>
            <person name="Cooke P."/>
            <person name="Corum B."/>
            <person name="Cuomo C."/>
            <person name="David R."/>
            <person name="Dawoe T."/>
            <person name="Degray S."/>
            <person name="Dodge S."/>
            <person name="Dooley K."/>
            <person name="Dorje P."/>
            <person name="Dorjee K."/>
            <person name="Dorris L."/>
            <person name="Duffey N."/>
            <person name="Dupes A."/>
            <person name="Elkins T."/>
            <person name="Engels R."/>
            <person name="Erickson J."/>
            <person name="Farina A."/>
            <person name="Faro S."/>
            <person name="Ferreira P."/>
            <person name="Fischer H."/>
            <person name="Fitzgerald M."/>
            <person name="Foley K."/>
            <person name="Gage D."/>
            <person name="Galagan J."/>
            <person name="Gearin G."/>
            <person name="Gnerre S."/>
            <person name="Gnirke A."/>
            <person name="Goyette A."/>
            <person name="Graham J."/>
            <person name="Grandbois E."/>
            <person name="Gyaltsen K."/>
            <person name="Hafez N."/>
            <person name="Hagopian D."/>
            <person name="Hagos B."/>
            <person name="Hall J."/>
            <person name="Hatcher B."/>
            <person name="Heller A."/>
            <person name="Higgins H."/>
            <person name="Honan T."/>
            <person name="Horn A."/>
            <person name="Houde N."/>
            <person name="Hughes L."/>
            <person name="Hulme W."/>
            <person name="Husby E."/>
            <person name="Iliev I."/>
            <person name="Jaffe D."/>
            <person name="Jones C."/>
            <person name="Kamal M."/>
            <person name="Kamat A."/>
            <person name="Kamvysselis M."/>
            <person name="Karlsson E."/>
            <person name="Kells C."/>
            <person name="Kieu A."/>
            <person name="Kisner P."/>
            <person name="Kodira C."/>
            <person name="Kulbokas E."/>
            <person name="Labutti K."/>
            <person name="Lama D."/>
            <person name="Landers T."/>
            <person name="Leger J."/>
            <person name="Levine S."/>
            <person name="Lewis D."/>
            <person name="Lewis T."/>
            <person name="Lindblad-toh K."/>
            <person name="Liu X."/>
            <person name="Lokyitsang T."/>
            <person name="Lokyitsang Y."/>
            <person name="Lucien O."/>
            <person name="Lui A."/>
            <person name="Ma L.J."/>
            <person name="Mabbitt R."/>
            <person name="Macdonald J."/>
            <person name="Maclean C."/>
            <person name="Major J."/>
            <person name="Manning J."/>
            <person name="Marabella R."/>
            <person name="Maru K."/>
            <person name="Matthews C."/>
            <person name="Mauceli E."/>
            <person name="Mccarthy M."/>
            <person name="Mcdonough S."/>
            <person name="Mcghee T."/>
            <person name="Meldrim J."/>
            <person name="Meneus L."/>
            <person name="Mesirov J."/>
            <person name="Mihalev A."/>
            <person name="Mihova T."/>
            <person name="Mikkelsen T."/>
            <person name="Mlenga V."/>
            <person name="Moru K."/>
            <person name="Mozes J."/>
            <person name="Mulrain L."/>
            <person name="Munson G."/>
            <person name="Naylor J."/>
            <person name="Newes C."/>
            <person name="Nguyen C."/>
            <person name="Nguyen N."/>
            <person name="Nguyen T."/>
            <person name="Nicol R."/>
            <person name="Nielsen C."/>
            <person name="Nizzari M."/>
            <person name="Norbu C."/>
            <person name="Norbu N."/>
            <person name="O'donnell P."/>
            <person name="Okoawo O."/>
            <person name="O'leary S."/>
            <person name="Omotosho B."/>
            <person name="O'neill K."/>
            <person name="Osman S."/>
            <person name="Parker S."/>
            <person name="Perrin D."/>
            <person name="Phunkhang P."/>
            <person name="Piqani B."/>
            <person name="Purcell S."/>
            <person name="Rachupka T."/>
            <person name="Ramasamy U."/>
            <person name="Rameau R."/>
            <person name="Ray V."/>
            <person name="Raymond C."/>
            <person name="Retta R."/>
            <person name="Richardson S."/>
            <person name="Rise C."/>
            <person name="Rodriguez J."/>
            <person name="Rogers J."/>
            <person name="Rogov P."/>
            <person name="Rutman M."/>
            <person name="Schupbach R."/>
            <person name="Seaman C."/>
            <person name="Settipalli S."/>
            <person name="Sharpe T."/>
            <person name="Sheridan J."/>
            <person name="Sherpa N."/>
            <person name="Shi J."/>
            <person name="Smirnov S."/>
            <person name="Smith C."/>
            <person name="Sougnez C."/>
            <person name="Spencer B."/>
            <person name="Stalker J."/>
            <person name="Stange-thomann N."/>
            <person name="Stavropoulos S."/>
            <person name="Stetson K."/>
            <person name="Stone C."/>
            <person name="Stone S."/>
            <person name="Stubbs M."/>
            <person name="Talamas J."/>
            <person name="Tchuinga P."/>
            <person name="Tenzing P."/>
            <person name="Tesfaye S."/>
            <person name="Theodore J."/>
            <person name="Thoulutsang Y."/>
            <person name="Topham K."/>
            <person name="Towey S."/>
            <person name="Tsamla T."/>
            <person name="Tsomo N."/>
            <person name="Vallee D."/>
            <person name="Vassiliev H."/>
            <person name="Venkataraman V."/>
            <person name="Vinson J."/>
            <person name="Vo A."/>
            <person name="Wade C."/>
            <person name="Wang S."/>
            <person name="Wangchuk T."/>
            <person name="Wangdi T."/>
            <person name="Whittaker C."/>
            <person name="Wilkinson J."/>
            <person name="Wu Y."/>
            <person name="Wyman D."/>
            <person name="Yadav S."/>
            <person name="Yang S."/>
            <person name="Yang X."/>
            <person name="Yeager S."/>
            <person name="Yee E."/>
            <person name="Young G."/>
            <person name="Zainoun J."/>
            <person name="Zembeck L."/>
            <person name="Zimmer A."/>
            <person name="Zody M."/>
            <person name="Lander E."/>
        </authorList>
    </citation>
    <scope>NUCLEOTIDE SEQUENCE</scope>
    <source>
        <strain evidence="3">Okayama7#130</strain>
    </source>
</reference>
<reference evidence="3 4" key="2">
    <citation type="journal article" date="2010" name="Proc. Natl. Acad. Sci. U.S.A.">
        <title>Insights into evolution of multicellular fungi from the assembled chromosomes of the mushroom Coprinopsis cinerea (Coprinus cinereus).</title>
        <authorList>
            <person name="Stajich J.E."/>
            <person name="Wilke S.K."/>
            <person name="Ahren D."/>
            <person name="Au C.H."/>
            <person name="Birren B.W."/>
            <person name="Borodovsky M."/>
            <person name="Burns C."/>
            <person name="Canback B."/>
            <person name="Casselton L.A."/>
            <person name="Cheng C.K."/>
            <person name="Deng J."/>
            <person name="Dietrich F.S."/>
            <person name="Fargo D.C."/>
            <person name="Farman M.L."/>
            <person name="Gathman A.C."/>
            <person name="Goldberg J."/>
            <person name="Guigo R."/>
            <person name="Hoegger P.J."/>
            <person name="Hooker J.B."/>
            <person name="Huggins A."/>
            <person name="James T.Y."/>
            <person name="Kamada T."/>
            <person name="Kilaru S."/>
            <person name="Kodira C."/>
            <person name="Kues U."/>
            <person name="Kupfer D."/>
            <person name="Kwan H.S."/>
            <person name="Lomsadze A."/>
            <person name="Li W."/>
            <person name="Lilly W.W."/>
            <person name="Ma L.J."/>
            <person name="Mackey A.J."/>
            <person name="Manning G."/>
            <person name="Martin F."/>
            <person name="Muraguchi H."/>
            <person name="Natvig D.O."/>
            <person name="Palmerini H."/>
            <person name="Ramesh M.A."/>
            <person name="Rehmeyer C.J."/>
            <person name="Roe B.A."/>
            <person name="Shenoy N."/>
            <person name="Stanke M."/>
            <person name="Ter-Hovhannisyan V."/>
            <person name="Tunlid A."/>
            <person name="Velagapudi R."/>
            <person name="Vision T.J."/>
            <person name="Zeng Q."/>
            <person name="Zolan M.E."/>
            <person name="Pukkila P.J."/>
        </authorList>
    </citation>
    <scope>NUCLEOTIDE SEQUENCE [LARGE SCALE GENOMIC DNA]</scope>
    <source>
        <strain evidence="4">Okayama-7 / 130 / ATCC MYA-4618 / FGSC 9003</strain>
        <strain evidence="3">Okayama7#130</strain>
    </source>
</reference>
<dbReference type="EMBL" id="AACS02000009">
    <property type="protein sequence ID" value="EAU89533.1"/>
    <property type="molecule type" value="Genomic_DNA"/>
</dbReference>
<feature type="region of interest" description="Disordered" evidence="1">
    <location>
        <begin position="242"/>
        <end position="362"/>
    </location>
</feature>
<comment type="caution">
    <text evidence="3">The sequence shown here is derived from an EMBL/GenBank/DDBJ whole genome shotgun (WGS) entry which is preliminary data.</text>
</comment>
<dbReference type="KEGG" id="cci:CC1G_02422"/>
<dbReference type="VEuPathDB" id="FungiDB:CC1G_00953"/>
<dbReference type="VEuPathDB" id="FungiDB:CC1G_02422"/>
<dbReference type="RefSeq" id="XP_001831406.1">
    <property type="nucleotide sequence ID" value="XM_001831354.1"/>
</dbReference>
<dbReference type="GeneID" id="6008644"/>
<sequence length="362" mass="38105">MSLAIIDGFFALANGRRVAAAPKPGTVPDNPSRPARMLFIEYDTTIMCTNGQHVPARLRVYSHPTNNPLPDNVVVALKAKMYLPSPPSDDTLLSPDAPILLEGIVCEPFPGDPALDSYEESVPSLLSPYVFVVGTVSSAVEISDGNRTFSVSFAEYVRDSIQFSSVVCVLDGKSPRWKNTPSPVLSSCVAVFGLCESFNRSLRVGAVHLALNCRPQDAHSLATSDSPGAGPPTKKRRFQATVSPLASSPANAQAGPSNAQPGPSHSSPPPAATAPEPESPSPPSKSKRTTKPRAAAKPTRASLRSKQAIALPSEPNTDSNQLLPPPAEDEDMYPDVPPPEAFGVSVPPSLDKGKGKATDSSL</sequence>
<dbReference type="RefSeq" id="XP_001832160.1">
    <property type="nucleotide sequence ID" value="XM_001832108.2"/>
</dbReference>